<reference evidence="5" key="1">
    <citation type="submission" date="2020-10" db="EMBL/GenBank/DDBJ databases">
        <authorList>
            <person name="Gilroy R."/>
        </authorList>
    </citation>
    <scope>NUCLEOTIDE SEQUENCE</scope>
    <source>
        <strain evidence="5">ChiSjej3B21-11622</strain>
    </source>
</reference>
<dbReference type="SUPFAM" id="SSF51445">
    <property type="entry name" value="(Trans)glycosidases"/>
    <property type="match status" value="1"/>
</dbReference>
<evidence type="ECO:0000256" key="2">
    <source>
        <dbReference type="ARBA" id="ARBA00022801"/>
    </source>
</evidence>
<dbReference type="Pfam" id="PF00128">
    <property type="entry name" value="Alpha-amylase"/>
    <property type="match status" value="1"/>
</dbReference>
<sequence>MERKWWQDTVVYQIYPKSFMDTNGDGIGDLRGIIGRLDYIKSLGVNVIWLSPINRSPMRDNGYDISDYYQVDPSFGTNKDLEELIREANQRGLKVLLDLVVNHVSVEHKWFQEMLKNPDSPYGDYFIIRETEDGKEPNNFRSYFGGSVWERIGDSNRFYFHAFAKEQPDLNWENPKLRQEIYDMMTYWQEKGIAGFRVDAIGNIKKSETILSNCRMPADAEDGLCDIHAYVINQPGIGEFLGEMRDQVFKRFDSMTVAEIVVPEKDLEAYIGDNGYFSMVFDFSYADIDTNGITRPCDFAKWNLEDLKRCIFTSQENYQKYGWAAPYLENHDQPRSLDKYLEDGEINYYSTTMLGTLYFFLRGTPYLYQGQELGMSNYPFADISEFKDIDALNKYEKAKEMGDSEEKILDFLRRRSRDNARTPMQWSKAPNAGFSKGTPWLAVNPNYSQVNVESEETEEQSVLHFYRDMIRLRRTSEYRDTLVYGRFEGIRTENTEDFVYRRTGEEREVIVAINYSKEPRSWCVEREGYEVLLNNYDRLEEQMQPYQAVVLGKKV</sequence>
<dbReference type="FunFam" id="3.90.400.10:FF:000002">
    <property type="entry name" value="Sucrose isomerase"/>
    <property type="match status" value="1"/>
</dbReference>
<comment type="similarity">
    <text evidence="1">Belongs to the glycosyl hydrolase 13 family.</text>
</comment>
<dbReference type="InterPro" id="IPR017853">
    <property type="entry name" value="GH"/>
</dbReference>
<reference evidence="5" key="2">
    <citation type="journal article" date="2021" name="PeerJ">
        <title>Extensive microbial diversity within the chicken gut microbiome revealed by metagenomics and culture.</title>
        <authorList>
            <person name="Gilroy R."/>
            <person name="Ravi A."/>
            <person name="Getino M."/>
            <person name="Pursley I."/>
            <person name="Horton D.L."/>
            <person name="Alikhan N.F."/>
            <person name="Baker D."/>
            <person name="Gharbi K."/>
            <person name="Hall N."/>
            <person name="Watson M."/>
            <person name="Adriaenssens E.M."/>
            <person name="Foster-Nyarko E."/>
            <person name="Jarju S."/>
            <person name="Secka A."/>
            <person name="Antonio M."/>
            <person name="Oren A."/>
            <person name="Chaudhuri R.R."/>
            <person name="La Ragione R."/>
            <person name="Hildebrand F."/>
            <person name="Pallen M.J."/>
        </authorList>
    </citation>
    <scope>NUCLEOTIDE SEQUENCE</scope>
    <source>
        <strain evidence="5">ChiSjej3B21-11622</strain>
    </source>
</reference>
<gene>
    <name evidence="5" type="ORF">IAB26_04085</name>
</gene>
<dbReference type="Gene3D" id="2.60.40.1180">
    <property type="entry name" value="Golgi alpha-mannosidase II"/>
    <property type="match status" value="1"/>
</dbReference>
<dbReference type="CDD" id="cd11333">
    <property type="entry name" value="AmyAc_SI_OligoGlu_DGase"/>
    <property type="match status" value="1"/>
</dbReference>
<keyword evidence="2" id="KW-0378">Hydrolase</keyword>
<dbReference type="Gene3D" id="3.20.20.80">
    <property type="entry name" value="Glycosidases"/>
    <property type="match status" value="1"/>
</dbReference>
<dbReference type="SUPFAM" id="SSF51011">
    <property type="entry name" value="Glycosyl hydrolase domain"/>
    <property type="match status" value="1"/>
</dbReference>
<evidence type="ECO:0000313" key="5">
    <source>
        <dbReference type="EMBL" id="HIQ95722.1"/>
    </source>
</evidence>
<evidence type="ECO:0000256" key="3">
    <source>
        <dbReference type="ARBA" id="ARBA00023295"/>
    </source>
</evidence>
<accession>A0A9D1D073</accession>
<dbReference type="InterPro" id="IPR013780">
    <property type="entry name" value="Glyco_hydro_b"/>
</dbReference>
<dbReference type="GO" id="GO:0009313">
    <property type="term" value="P:oligosaccharide catabolic process"/>
    <property type="evidence" value="ECO:0007669"/>
    <property type="project" value="TreeGrafter"/>
</dbReference>
<comment type="caution">
    <text evidence="5">The sequence shown here is derived from an EMBL/GenBank/DDBJ whole genome shotgun (WGS) entry which is preliminary data.</text>
</comment>
<keyword evidence="3" id="KW-0326">Glycosidase</keyword>
<dbReference type="GO" id="GO:0004556">
    <property type="term" value="F:alpha-amylase activity"/>
    <property type="evidence" value="ECO:0007669"/>
    <property type="project" value="TreeGrafter"/>
</dbReference>
<dbReference type="SMART" id="SM00642">
    <property type="entry name" value="Aamy"/>
    <property type="match status" value="1"/>
</dbReference>
<dbReference type="InterPro" id="IPR045857">
    <property type="entry name" value="O16G_dom_2"/>
</dbReference>
<name>A0A9D1D073_9FIRM</name>
<dbReference type="Gene3D" id="3.90.400.10">
    <property type="entry name" value="Oligo-1,6-glucosidase, Domain 2"/>
    <property type="match status" value="1"/>
</dbReference>
<evidence type="ECO:0000313" key="6">
    <source>
        <dbReference type="Proteomes" id="UP000886886"/>
    </source>
</evidence>
<organism evidence="5 6">
    <name type="scientific">Candidatus Limivivens merdigallinarum</name>
    <dbReference type="NCBI Taxonomy" id="2840859"/>
    <lineage>
        <taxon>Bacteria</taxon>
        <taxon>Bacillati</taxon>
        <taxon>Bacillota</taxon>
        <taxon>Clostridia</taxon>
        <taxon>Lachnospirales</taxon>
        <taxon>Lachnospiraceae</taxon>
        <taxon>Lachnospiraceae incertae sedis</taxon>
        <taxon>Candidatus Limivivens</taxon>
    </lineage>
</organism>
<dbReference type="AlphaFoldDB" id="A0A9D1D073"/>
<dbReference type="EMBL" id="DVFT01000056">
    <property type="protein sequence ID" value="HIQ95722.1"/>
    <property type="molecule type" value="Genomic_DNA"/>
</dbReference>
<dbReference type="PANTHER" id="PTHR10357">
    <property type="entry name" value="ALPHA-AMYLASE FAMILY MEMBER"/>
    <property type="match status" value="1"/>
</dbReference>
<protein>
    <submittedName>
        <fullName evidence="5">Alpha-glucosidase</fullName>
    </submittedName>
</protein>
<evidence type="ECO:0000256" key="1">
    <source>
        <dbReference type="ARBA" id="ARBA00008061"/>
    </source>
</evidence>
<dbReference type="InterPro" id="IPR006047">
    <property type="entry name" value="GH13_cat_dom"/>
</dbReference>
<evidence type="ECO:0000259" key="4">
    <source>
        <dbReference type="SMART" id="SM00642"/>
    </source>
</evidence>
<dbReference type="Proteomes" id="UP000886886">
    <property type="component" value="Unassembled WGS sequence"/>
</dbReference>
<proteinExistence type="inferred from homology"/>
<feature type="domain" description="Glycosyl hydrolase family 13 catalytic" evidence="4">
    <location>
        <begin position="13"/>
        <end position="421"/>
    </location>
</feature>
<dbReference type="FunFam" id="3.20.20.80:FF:000064">
    <property type="entry name" value="Oligo-1,6-glucosidase"/>
    <property type="match status" value="1"/>
</dbReference>
<dbReference type="PANTHER" id="PTHR10357:SF179">
    <property type="entry name" value="NEUTRAL AND BASIC AMINO ACID TRANSPORT PROTEIN RBAT"/>
    <property type="match status" value="1"/>
</dbReference>